<accession>A0A8H5IKV5</accession>
<evidence type="ECO:0000313" key="3">
    <source>
        <dbReference type="Proteomes" id="UP000522262"/>
    </source>
</evidence>
<protein>
    <recommendedName>
        <fullName evidence="1">F-box domain-containing protein</fullName>
    </recommendedName>
</protein>
<dbReference type="AlphaFoldDB" id="A0A8H5IKV5"/>
<keyword evidence="3" id="KW-1185">Reference proteome</keyword>
<evidence type="ECO:0000259" key="1">
    <source>
        <dbReference type="PROSITE" id="PS50181"/>
    </source>
</evidence>
<dbReference type="EMBL" id="JAAOAM010000218">
    <property type="protein sequence ID" value="KAF5538484.1"/>
    <property type="molecule type" value="Genomic_DNA"/>
</dbReference>
<dbReference type="PROSITE" id="PS50181">
    <property type="entry name" value="FBOX"/>
    <property type="match status" value="1"/>
</dbReference>
<reference evidence="2 3" key="1">
    <citation type="submission" date="2020-05" db="EMBL/GenBank/DDBJ databases">
        <title>Identification and distribution of gene clusters putatively required for synthesis of sphingolipid metabolism inhibitors in phylogenetically diverse species of the filamentous fungus Fusarium.</title>
        <authorList>
            <person name="Kim H.-S."/>
            <person name="Busman M."/>
            <person name="Brown D.W."/>
            <person name="Divon H."/>
            <person name="Uhlig S."/>
            <person name="Proctor R.H."/>
        </authorList>
    </citation>
    <scope>NUCLEOTIDE SEQUENCE [LARGE SCALE GENOMIC DNA]</scope>
    <source>
        <strain evidence="2 3">NRRL 53147</strain>
    </source>
</reference>
<evidence type="ECO:0000313" key="2">
    <source>
        <dbReference type="EMBL" id="KAF5538484.1"/>
    </source>
</evidence>
<name>A0A8H5IKV5_9HYPO</name>
<dbReference type="InterPro" id="IPR001810">
    <property type="entry name" value="F-box_dom"/>
</dbReference>
<dbReference type="Proteomes" id="UP000522262">
    <property type="component" value="Unassembled WGS sequence"/>
</dbReference>
<organism evidence="2 3">
    <name type="scientific">Fusarium mexicanum</name>
    <dbReference type="NCBI Taxonomy" id="751941"/>
    <lineage>
        <taxon>Eukaryota</taxon>
        <taxon>Fungi</taxon>
        <taxon>Dikarya</taxon>
        <taxon>Ascomycota</taxon>
        <taxon>Pezizomycotina</taxon>
        <taxon>Sordariomycetes</taxon>
        <taxon>Hypocreomycetidae</taxon>
        <taxon>Hypocreales</taxon>
        <taxon>Nectriaceae</taxon>
        <taxon>Fusarium</taxon>
        <taxon>Fusarium fujikuroi species complex</taxon>
    </lineage>
</organism>
<feature type="domain" description="F-box" evidence="1">
    <location>
        <begin position="1"/>
        <end position="46"/>
    </location>
</feature>
<gene>
    <name evidence="2" type="ORF">FMEXI_9353</name>
</gene>
<proteinExistence type="predicted"/>
<sequence length="363" mass="40579">MPSLTSLPLEMLGEVGKHLQVEDLKSCSLTCKALEAETRKQLFRKLSFVGTRSAMAEVLMKFLANVNQSRTQGMSRACRSLQIEVLPTDIDPFHECRNLLPALILSAKRNLPRVTTLSLALHGLSKTEMSSLYRMVKETPSWDSVTILMSDLRPATLSNLLRHSMVNVRTIDVIPSMGRHEIASIKENCPGVQKLRVNFKYPFNDFLKHLRGGLRVKINQLENLSQLVIQERGPAETFPIGGMHHPGDIPFRLSLIADQLGAMTNLRQISLEIHPRVMTWILPTNRLIPGHQLRADLDTFVMRAIVAMGTTLPHLEEICLVERSAEFNGINLIHCGVRDSNGAMAVTIEAPGDENDFPLNVSR</sequence>
<comment type="caution">
    <text evidence="2">The sequence shown here is derived from an EMBL/GenBank/DDBJ whole genome shotgun (WGS) entry which is preliminary data.</text>
</comment>